<evidence type="ECO:0000259" key="10">
    <source>
        <dbReference type="Pfam" id="PF07779"/>
    </source>
</evidence>
<dbReference type="EMBL" id="VDMD01000023">
    <property type="protein sequence ID" value="TRM60235.1"/>
    <property type="molecule type" value="Genomic_DNA"/>
</dbReference>
<proteinExistence type="inferred from homology"/>
<keyword evidence="12" id="KW-1185">Reference proteome</keyword>
<evidence type="ECO:0000256" key="3">
    <source>
        <dbReference type="ARBA" id="ARBA00022679"/>
    </source>
</evidence>
<evidence type="ECO:0000256" key="5">
    <source>
        <dbReference type="ARBA" id="ARBA00022989"/>
    </source>
</evidence>
<keyword evidence="5 9" id="KW-1133">Transmembrane helix</keyword>
<dbReference type="OrthoDB" id="1932925at2759"/>
<feature type="transmembrane region" description="Helical" evidence="9">
    <location>
        <begin position="225"/>
        <end position="250"/>
    </location>
</feature>
<sequence length="743" mass="83028">MAPSLSLNPSWPHYAGILVTILSLILGAGRYLLLDWQDPLHCDALLQRGSWLDTAFKNWQPDGCMMHQYKPADAATCLASRDVLFIGDSVTRNLFFAFAHLLDQRRPANTRGAPRPALLVLDTVVLLPVEEVVPDKLNRERAASMRLADIDAMNSDLYHRIIPAGIYALPPNARGPAPIALPLVFNRLLDNEGTEDGLHFGAEMVRTQAQILLNMRCNDVLDKTFPIGTVLGPCYCLFLQLLFIAALVAWGPYKLWGAARGGHLSLPLVLRAEDIPPIVISCSKQFEPWSFAFLNLLALAVGLVTVKRGDKDMGFLNRDQTDEWKGWMQLAILIYHYTGASKVSGIYNPVRVLVAAYLFMTGYGHATFYIKKADFGFMRIAQVLVRINVFTCILAYIMNTNYIVYYFSPLVSFWFLIIYATMWTGSRYNDRAPLLAAKLVASAAIVTVVMKAGWPMERLFELLSMLCNIHWSAKEWSFRVTLDLWIVYAGMFAALAYIKIRDARLTEHPYWTHAHRAAVSVGGMLLVWFFIFELGQESKFTYNAWHPYIAWAPVLGFIALRNASSVLRSSTSRAFAFIGRCSLETFVIQYHYWLAADTKGILRVVGWRPANFILTSAAFIYLSWVVADATGVLTAWICGGAKGKGGLPAPGGRQQQQQQQAQGQEAIPLVQQNGTGGEEAKGGEEGERPRRALDRLAESTAQPASQRGFRVWEGDDGWKPGLKVKLGVWLGAMWVANLLWEYV</sequence>
<organism evidence="11 12">
    <name type="scientific">Schizophyllum amplum</name>
    <dbReference type="NCBI Taxonomy" id="97359"/>
    <lineage>
        <taxon>Eukaryota</taxon>
        <taxon>Fungi</taxon>
        <taxon>Dikarya</taxon>
        <taxon>Basidiomycota</taxon>
        <taxon>Agaricomycotina</taxon>
        <taxon>Agaricomycetes</taxon>
        <taxon>Agaricomycetidae</taxon>
        <taxon>Agaricales</taxon>
        <taxon>Schizophyllaceae</taxon>
        <taxon>Schizophyllum</taxon>
    </lineage>
</organism>
<evidence type="ECO:0000256" key="8">
    <source>
        <dbReference type="SAM" id="MobiDB-lite"/>
    </source>
</evidence>
<dbReference type="PANTHER" id="PTHR13533">
    <property type="entry name" value="N-ACETYLNEURAMINATE 9-O-ACETYLTRANSFERASE"/>
    <property type="match status" value="1"/>
</dbReference>
<feature type="transmembrane region" description="Helical" evidence="9">
    <location>
        <begin position="403"/>
        <end position="423"/>
    </location>
</feature>
<feature type="region of interest" description="Disordered" evidence="8">
    <location>
        <begin position="669"/>
        <end position="688"/>
    </location>
</feature>
<evidence type="ECO:0000256" key="7">
    <source>
        <dbReference type="ARBA" id="ARBA00023180"/>
    </source>
</evidence>
<evidence type="ECO:0000256" key="4">
    <source>
        <dbReference type="ARBA" id="ARBA00022692"/>
    </source>
</evidence>
<feature type="transmembrane region" description="Helical" evidence="9">
    <location>
        <begin position="510"/>
        <end position="532"/>
    </location>
</feature>
<protein>
    <submittedName>
        <fullName evidence="11">10 TM acyl transferase domain found in Cas1p-domain-containing protein</fullName>
    </submittedName>
</protein>
<dbReference type="PANTHER" id="PTHR13533:SF1">
    <property type="entry name" value="N-ACETYLNEURAMINATE 9-O-ACETYLTRANSFERASE"/>
    <property type="match status" value="1"/>
</dbReference>
<feature type="transmembrane region" description="Helical" evidence="9">
    <location>
        <begin position="12"/>
        <end position="33"/>
    </location>
</feature>
<dbReference type="Proteomes" id="UP000320762">
    <property type="component" value="Unassembled WGS sequence"/>
</dbReference>
<dbReference type="InterPro" id="IPR012419">
    <property type="entry name" value="Cas1_AcylTrans_dom"/>
</dbReference>
<dbReference type="GO" id="GO:0005794">
    <property type="term" value="C:Golgi apparatus"/>
    <property type="evidence" value="ECO:0007669"/>
    <property type="project" value="UniProtKB-ARBA"/>
</dbReference>
<dbReference type="Pfam" id="PF07779">
    <property type="entry name" value="Cas1_AcylT"/>
    <property type="match status" value="1"/>
</dbReference>
<evidence type="ECO:0000256" key="6">
    <source>
        <dbReference type="ARBA" id="ARBA00023136"/>
    </source>
</evidence>
<feature type="transmembrane region" description="Helical" evidence="9">
    <location>
        <begin position="612"/>
        <end position="638"/>
    </location>
</feature>
<dbReference type="AlphaFoldDB" id="A0A550C618"/>
<evidence type="ECO:0000313" key="11">
    <source>
        <dbReference type="EMBL" id="TRM60235.1"/>
    </source>
</evidence>
<evidence type="ECO:0000256" key="1">
    <source>
        <dbReference type="ARBA" id="ARBA00004141"/>
    </source>
</evidence>
<reference evidence="11 12" key="1">
    <citation type="journal article" date="2019" name="New Phytol.">
        <title>Comparative genomics reveals unique wood-decay strategies and fruiting body development in the Schizophyllaceae.</title>
        <authorList>
            <person name="Almasi E."/>
            <person name="Sahu N."/>
            <person name="Krizsan K."/>
            <person name="Balint B."/>
            <person name="Kovacs G.M."/>
            <person name="Kiss B."/>
            <person name="Cseklye J."/>
            <person name="Drula E."/>
            <person name="Henrissat B."/>
            <person name="Nagy I."/>
            <person name="Chovatia M."/>
            <person name="Adam C."/>
            <person name="LaButti K."/>
            <person name="Lipzen A."/>
            <person name="Riley R."/>
            <person name="Grigoriev I.V."/>
            <person name="Nagy L.G."/>
        </authorList>
    </citation>
    <scope>NUCLEOTIDE SEQUENCE [LARGE SCALE GENOMIC DNA]</scope>
    <source>
        <strain evidence="11 12">NL-1724</strain>
    </source>
</reference>
<gene>
    <name evidence="11" type="ORF">BD626DRAFT_505875</name>
</gene>
<dbReference type="GO" id="GO:0016020">
    <property type="term" value="C:membrane"/>
    <property type="evidence" value="ECO:0007669"/>
    <property type="project" value="UniProtKB-SubCell"/>
</dbReference>
<evidence type="ECO:0000256" key="9">
    <source>
        <dbReference type="SAM" id="Phobius"/>
    </source>
</evidence>
<comment type="similarity">
    <text evidence="2">Belongs to the PC-esterase family. CASD1 subfamily.</text>
</comment>
<keyword evidence="7" id="KW-0325">Glycoprotein</keyword>
<feature type="transmembrane region" description="Helical" evidence="9">
    <location>
        <begin position="353"/>
        <end position="370"/>
    </location>
</feature>
<feature type="transmembrane region" description="Helical" evidence="9">
    <location>
        <begin position="377"/>
        <end position="397"/>
    </location>
</feature>
<feature type="transmembrane region" description="Helical" evidence="9">
    <location>
        <begin position="289"/>
        <end position="306"/>
    </location>
</feature>
<feature type="compositionally biased region" description="Basic and acidic residues" evidence="8">
    <location>
        <begin position="678"/>
        <end position="688"/>
    </location>
</feature>
<comment type="subcellular location">
    <subcellularLocation>
        <location evidence="1">Membrane</location>
        <topology evidence="1">Multi-pass membrane protein</topology>
    </subcellularLocation>
</comment>
<dbReference type="GO" id="GO:0005975">
    <property type="term" value="P:carbohydrate metabolic process"/>
    <property type="evidence" value="ECO:0007669"/>
    <property type="project" value="UniProtKB-ARBA"/>
</dbReference>
<accession>A0A550C618</accession>
<feature type="domain" description="Cas1p 10 TM acyl transferase" evidence="10">
    <location>
        <begin position="283"/>
        <end position="641"/>
    </location>
</feature>
<evidence type="ECO:0000313" key="12">
    <source>
        <dbReference type="Proteomes" id="UP000320762"/>
    </source>
</evidence>
<name>A0A550C618_9AGAR</name>
<keyword evidence="4 9" id="KW-0812">Transmembrane</keyword>
<evidence type="ECO:0000256" key="2">
    <source>
        <dbReference type="ARBA" id="ARBA00010666"/>
    </source>
</evidence>
<feature type="transmembrane region" description="Helical" evidence="9">
    <location>
        <begin position="435"/>
        <end position="456"/>
    </location>
</feature>
<keyword evidence="3 11" id="KW-0808">Transferase</keyword>
<comment type="caution">
    <text evidence="11">The sequence shown here is derived from an EMBL/GenBank/DDBJ whole genome shotgun (WGS) entry which is preliminary data.</text>
</comment>
<feature type="transmembrane region" description="Helical" evidence="9">
    <location>
        <begin position="476"/>
        <end position="498"/>
    </location>
</feature>
<keyword evidence="6 9" id="KW-0472">Membrane</keyword>
<dbReference type="GO" id="GO:0016740">
    <property type="term" value="F:transferase activity"/>
    <property type="evidence" value="ECO:0007669"/>
    <property type="project" value="UniProtKB-KW"/>
</dbReference>